<comment type="caution">
    <text evidence="3">The sequence shown here is derived from an EMBL/GenBank/DDBJ whole genome shotgun (WGS) entry which is preliminary data.</text>
</comment>
<dbReference type="PANTHER" id="PTHR11895">
    <property type="entry name" value="TRANSAMIDASE"/>
    <property type="match status" value="1"/>
</dbReference>
<dbReference type="AlphaFoldDB" id="A0A840VBL4"/>
<gene>
    <name evidence="3" type="ORF">HNP71_001255</name>
</gene>
<dbReference type="SUPFAM" id="SSF75304">
    <property type="entry name" value="Amidase signature (AS) enzymes"/>
    <property type="match status" value="1"/>
</dbReference>
<evidence type="ECO:0000313" key="4">
    <source>
        <dbReference type="Proteomes" id="UP000553706"/>
    </source>
</evidence>
<protein>
    <submittedName>
        <fullName evidence="3">Aspartyl-tRNA(Asn)/glutamyl-tRNA(Gln) amidotransferase subunit A</fullName>
        <ecNumber evidence="3">6.3.5.6</ecNumber>
        <ecNumber evidence="3">6.3.5.7</ecNumber>
    </submittedName>
</protein>
<dbReference type="Pfam" id="PF01425">
    <property type="entry name" value="Amidase"/>
    <property type="match status" value="1"/>
</dbReference>
<name>A0A840VBL4_9PROT</name>
<dbReference type="Proteomes" id="UP000553706">
    <property type="component" value="Unassembled WGS sequence"/>
</dbReference>
<dbReference type="GO" id="GO:0050566">
    <property type="term" value="F:asparaginyl-tRNA synthase (glutamine-hydrolyzing) activity"/>
    <property type="evidence" value="ECO:0007669"/>
    <property type="project" value="UniProtKB-EC"/>
</dbReference>
<dbReference type="PANTHER" id="PTHR11895:SF7">
    <property type="entry name" value="GLUTAMYL-TRNA(GLN) AMIDOTRANSFERASE SUBUNIT A, MITOCHONDRIAL"/>
    <property type="match status" value="1"/>
</dbReference>
<keyword evidence="4" id="KW-1185">Reference proteome</keyword>
<dbReference type="Gene3D" id="3.90.1300.10">
    <property type="entry name" value="Amidase signature (AS) domain"/>
    <property type="match status" value="1"/>
</dbReference>
<organism evidence="3 4">
    <name type="scientific">Acidocella aromatica</name>
    <dbReference type="NCBI Taxonomy" id="1303579"/>
    <lineage>
        <taxon>Bacteria</taxon>
        <taxon>Pseudomonadati</taxon>
        <taxon>Pseudomonadota</taxon>
        <taxon>Alphaproteobacteria</taxon>
        <taxon>Acetobacterales</taxon>
        <taxon>Acidocellaceae</taxon>
        <taxon>Acidocella</taxon>
    </lineage>
</organism>
<accession>A0A840VBL4</accession>
<evidence type="ECO:0000313" key="3">
    <source>
        <dbReference type="EMBL" id="MBB5373004.1"/>
    </source>
</evidence>
<evidence type="ECO:0000256" key="1">
    <source>
        <dbReference type="ARBA" id="ARBA00009199"/>
    </source>
</evidence>
<dbReference type="InterPro" id="IPR036928">
    <property type="entry name" value="AS_sf"/>
</dbReference>
<dbReference type="InterPro" id="IPR000120">
    <property type="entry name" value="Amidase"/>
</dbReference>
<sequence length="455" mass="47082">MDVTEPAALDAEELLAAYAAKKLNPLEALQAVTERIARRNPEINAFAVMNPRALNAARASALRWAEGKPLGALDGVPVTVKDLIDVAGLPTRRGSKATDATPAHQDAPLVKALRAAGAVIIGKTATTEFGWKTPGDSPLTGITRNPWNTTHTPGGSSSGAAAAAASFFGPLHVGTDGGGSIRIPAAWSGVVGVKPSFGRVPQWPLGAFGHVAVAGPLARSVRDAALLLSVLAGHDAADPFSLPEPKRDFRAGIEDGVSGLRIGVLQNPGFPAPVDADGLQALDDARRALEGQGATVVEIAPQLPDASAVFPKLWGVALARVVDTLAEDKRALLDPGLLAVAEQFRNTTALELVQAEALRLEAAHAMAALEVDALICPAVPHCAPLAAAPVPDPVAALNQNWAPWAYLFSLTRQPAMTVPMGVNDAGLPTAVQIAAPLYCDDMMLRVARAVERAVG</sequence>
<feature type="domain" description="Amidase" evidence="2">
    <location>
        <begin position="27"/>
        <end position="444"/>
    </location>
</feature>
<dbReference type="EMBL" id="JACHFJ010000003">
    <property type="protein sequence ID" value="MBB5373004.1"/>
    <property type="molecule type" value="Genomic_DNA"/>
</dbReference>
<dbReference type="GO" id="GO:0016740">
    <property type="term" value="F:transferase activity"/>
    <property type="evidence" value="ECO:0007669"/>
    <property type="project" value="UniProtKB-KW"/>
</dbReference>
<dbReference type="EC" id="6.3.5.7" evidence="3"/>
<evidence type="ECO:0000259" key="2">
    <source>
        <dbReference type="Pfam" id="PF01425"/>
    </source>
</evidence>
<dbReference type="EC" id="6.3.5.6" evidence="3"/>
<dbReference type="GO" id="GO:0050567">
    <property type="term" value="F:glutaminyl-tRNA synthase (glutamine-hydrolyzing) activity"/>
    <property type="evidence" value="ECO:0007669"/>
    <property type="project" value="UniProtKB-EC"/>
</dbReference>
<keyword evidence="3" id="KW-0436">Ligase</keyword>
<comment type="similarity">
    <text evidence="1">Belongs to the amidase family.</text>
</comment>
<dbReference type="InterPro" id="IPR023631">
    <property type="entry name" value="Amidase_dom"/>
</dbReference>
<keyword evidence="3" id="KW-0808">Transferase</keyword>
<reference evidence="3 4" key="1">
    <citation type="submission" date="2020-08" db="EMBL/GenBank/DDBJ databases">
        <title>Genomic Encyclopedia of Type Strains, Phase IV (KMG-IV): sequencing the most valuable type-strain genomes for metagenomic binning, comparative biology and taxonomic classification.</title>
        <authorList>
            <person name="Goeker M."/>
        </authorList>
    </citation>
    <scope>NUCLEOTIDE SEQUENCE [LARGE SCALE GENOMIC DNA]</scope>
    <source>
        <strain evidence="3 4">DSM 27026</strain>
    </source>
</reference>
<dbReference type="RefSeq" id="WP_183266011.1">
    <property type="nucleotide sequence ID" value="NZ_JACHFJ010000003.1"/>
</dbReference>
<proteinExistence type="inferred from homology"/>